<feature type="region of interest" description="Disordered" evidence="1">
    <location>
        <begin position="51"/>
        <end position="86"/>
    </location>
</feature>
<feature type="transmembrane region" description="Helical" evidence="2">
    <location>
        <begin position="315"/>
        <end position="334"/>
    </location>
</feature>
<protein>
    <submittedName>
        <fullName evidence="4">J domain-containing protein</fullName>
    </submittedName>
</protein>
<dbReference type="SUPFAM" id="SSF46565">
    <property type="entry name" value="Chaperone J-domain"/>
    <property type="match status" value="1"/>
</dbReference>
<organism evidence="4 5">
    <name type="scientific">Sphingomonas rustica</name>
    <dbReference type="NCBI Taxonomy" id="3103142"/>
    <lineage>
        <taxon>Bacteria</taxon>
        <taxon>Pseudomonadati</taxon>
        <taxon>Pseudomonadota</taxon>
        <taxon>Alphaproteobacteria</taxon>
        <taxon>Sphingomonadales</taxon>
        <taxon>Sphingomonadaceae</taxon>
        <taxon>Sphingomonas</taxon>
    </lineage>
</organism>
<comment type="caution">
    <text evidence="4">The sequence shown here is derived from an EMBL/GenBank/DDBJ whole genome shotgun (WGS) entry which is preliminary data.</text>
</comment>
<feature type="transmembrane region" description="Helical" evidence="2">
    <location>
        <begin position="432"/>
        <end position="452"/>
    </location>
</feature>
<accession>A0ABV0B6C1</accession>
<dbReference type="EMBL" id="JBDIZK010000001">
    <property type="protein sequence ID" value="MEN3745630.1"/>
    <property type="molecule type" value="Genomic_DNA"/>
</dbReference>
<gene>
    <name evidence="4" type="ORF">TPR58_00515</name>
</gene>
<evidence type="ECO:0000313" key="4">
    <source>
        <dbReference type="EMBL" id="MEN3745630.1"/>
    </source>
</evidence>
<dbReference type="InterPro" id="IPR001623">
    <property type="entry name" value="DnaJ_domain"/>
</dbReference>
<evidence type="ECO:0000256" key="2">
    <source>
        <dbReference type="SAM" id="Phobius"/>
    </source>
</evidence>
<keyword evidence="2" id="KW-0472">Membrane</keyword>
<evidence type="ECO:0000256" key="1">
    <source>
        <dbReference type="SAM" id="MobiDB-lite"/>
    </source>
</evidence>
<name>A0ABV0B6C1_9SPHN</name>
<feature type="transmembrane region" description="Helical" evidence="2">
    <location>
        <begin position="285"/>
        <end position="303"/>
    </location>
</feature>
<dbReference type="CDD" id="cd06257">
    <property type="entry name" value="DnaJ"/>
    <property type="match status" value="1"/>
</dbReference>
<proteinExistence type="predicted"/>
<feature type="transmembrane region" description="Helical" evidence="2">
    <location>
        <begin position="488"/>
        <end position="506"/>
    </location>
</feature>
<feature type="compositionally biased region" description="Low complexity" evidence="1">
    <location>
        <begin position="54"/>
        <end position="67"/>
    </location>
</feature>
<evidence type="ECO:0000313" key="5">
    <source>
        <dbReference type="Proteomes" id="UP001427805"/>
    </source>
</evidence>
<feature type="transmembrane region" description="Helical" evidence="2">
    <location>
        <begin position="402"/>
        <end position="420"/>
    </location>
</feature>
<feature type="transmembrane region" description="Helical" evidence="2">
    <location>
        <begin position="340"/>
        <end position="358"/>
    </location>
</feature>
<dbReference type="PROSITE" id="PS50076">
    <property type="entry name" value="DNAJ_2"/>
    <property type="match status" value="1"/>
</dbReference>
<feature type="domain" description="J" evidence="3">
    <location>
        <begin position="3"/>
        <end position="63"/>
    </location>
</feature>
<keyword evidence="2" id="KW-0812">Transmembrane</keyword>
<dbReference type="Proteomes" id="UP001427805">
    <property type="component" value="Unassembled WGS sequence"/>
</dbReference>
<feature type="transmembrane region" description="Helical" evidence="2">
    <location>
        <begin position="379"/>
        <end position="396"/>
    </location>
</feature>
<dbReference type="InterPro" id="IPR036869">
    <property type="entry name" value="J_dom_sf"/>
</dbReference>
<evidence type="ECO:0000259" key="3">
    <source>
        <dbReference type="PROSITE" id="PS50076"/>
    </source>
</evidence>
<reference evidence="4 5" key="1">
    <citation type="submission" date="2024-05" db="EMBL/GenBank/DDBJ databases">
        <title>Sphingomonas sp. HF-S3 16S ribosomal RNA gene Genome sequencing and assembly.</title>
        <authorList>
            <person name="Lee H."/>
        </authorList>
    </citation>
    <scope>NUCLEOTIDE SEQUENCE [LARGE SCALE GENOMIC DNA]</scope>
    <source>
        <strain evidence="4 5">HF-S3</strain>
    </source>
</reference>
<sequence length="537" mass="58529">MGDIWQTLGLEPTDDQRAIRSAYIRRLKEIDPDLEPEQFIALREAYEAARGEAEQPASADATAPSASLRPAGSGPTIIETSTPQRASDRIETLLSELSEHVLIPDVPVDEPAIRRLLQELLSPATLTRVDDAMRIEDAILDLIDLGALRAEPLLGPAIRAFGWRELQFPSPTVEWALAMHVENKILIREPDLKPAYDALRSPFSRPNPWKERRLLPLVEALFDLSEKHFPNLADELDPEAWAWWQTRRGRPRLRLIDLMQSLAIGSAVSIAAYPLGSARQATEALLLLLTVTAVTLGGVLVRLRFEKCAGERRGFTLLDILALTVGLCLPIAAAVTPPSIEAMLILAGIAVVTFAMIGNEHRSAASVALDDDDDSEGRAVTGPAFALGVGGLLLYLSDIKVGAMALAPLVTASFITYKSFLRIGPLPAERRILRIALTVMVVILGVLATAAVVYGGLGYPPCLIALPLLILVQHLAIGHEEVPMLTSWHAWCVVPAALLVAIWFPWESETTTGPLILGLPATSLITYRAARLLWTRR</sequence>
<dbReference type="RefSeq" id="WP_346244642.1">
    <property type="nucleotide sequence ID" value="NZ_JBDIZK010000001.1"/>
</dbReference>
<keyword evidence="2" id="KW-1133">Transmembrane helix</keyword>
<keyword evidence="5" id="KW-1185">Reference proteome</keyword>